<evidence type="ECO:0000256" key="1">
    <source>
        <dbReference type="SAM" id="MobiDB-lite"/>
    </source>
</evidence>
<keyword evidence="3" id="KW-1185">Reference proteome</keyword>
<dbReference type="OrthoDB" id="46529at2759"/>
<dbReference type="Proteomes" id="UP000886595">
    <property type="component" value="Unassembled WGS sequence"/>
</dbReference>
<accession>A0A8X8AWL4</accession>
<feature type="compositionally biased region" description="Basic and acidic residues" evidence="1">
    <location>
        <begin position="83"/>
        <end position="96"/>
    </location>
</feature>
<organism evidence="2 3">
    <name type="scientific">Brassica carinata</name>
    <name type="common">Ethiopian mustard</name>
    <name type="synonym">Abyssinian cabbage</name>
    <dbReference type="NCBI Taxonomy" id="52824"/>
    <lineage>
        <taxon>Eukaryota</taxon>
        <taxon>Viridiplantae</taxon>
        <taxon>Streptophyta</taxon>
        <taxon>Embryophyta</taxon>
        <taxon>Tracheophyta</taxon>
        <taxon>Spermatophyta</taxon>
        <taxon>Magnoliopsida</taxon>
        <taxon>eudicotyledons</taxon>
        <taxon>Gunneridae</taxon>
        <taxon>Pentapetalae</taxon>
        <taxon>rosids</taxon>
        <taxon>malvids</taxon>
        <taxon>Brassicales</taxon>
        <taxon>Brassicaceae</taxon>
        <taxon>Brassiceae</taxon>
        <taxon>Brassica</taxon>
    </lineage>
</organism>
<feature type="compositionally biased region" description="Polar residues" evidence="1">
    <location>
        <begin position="49"/>
        <end position="67"/>
    </location>
</feature>
<protein>
    <submittedName>
        <fullName evidence="2">Uncharacterized protein</fullName>
    </submittedName>
</protein>
<feature type="region of interest" description="Disordered" evidence="1">
    <location>
        <begin position="47"/>
        <end position="134"/>
    </location>
</feature>
<dbReference type="AlphaFoldDB" id="A0A8X8AWL4"/>
<comment type="caution">
    <text evidence="2">The sequence shown here is derived from an EMBL/GenBank/DDBJ whole genome shotgun (WGS) entry which is preliminary data.</text>
</comment>
<gene>
    <name evidence="2" type="ORF">Bca52824_018671</name>
</gene>
<name>A0A8X8AWL4_BRACI</name>
<feature type="compositionally biased region" description="Low complexity" evidence="1">
    <location>
        <begin position="114"/>
        <end position="125"/>
    </location>
</feature>
<evidence type="ECO:0000313" key="3">
    <source>
        <dbReference type="Proteomes" id="UP000886595"/>
    </source>
</evidence>
<evidence type="ECO:0000313" key="2">
    <source>
        <dbReference type="EMBL" id="KAG2315549.1"/>
    </source>
</evidence>
<proteinExistence type="predicted"/>
<dbReference type="EMBL" id="JAAMPC010000004">
    <property type="protein sequence ID" value="KAG2315549.1"/>
    <property type="molecule type" value="Genomic_DNA"/>
</dbReference>
<reference evidence="2 3" key="1">
    <citation type="submission" date="2020-02" db="EMBL/GenBank/DDBJ databases">
        <authorList>
            <person name="Ma Q."/>
            <person name="Huang Y."/>
            <person name="Song X."/>
            <person name="Pei D."/>
        </authorList>
    </citation>
    <scope>NUCLEOTIDE SEQUENCE [LARGE SCALE GENOMIC DNA]</scope>
    <source>
        <strain evidence="2">Sxm20200214</strain>
        <tissue evidence="2">Leaf</tissue>
    </source>
</reference>
<sequence length="134" mass="15055">MTVEEESKLMLVMVGDLFLQEEIEIKSKALCMGKTLAIVNVELKKKKNATSSRQLRGQLHVSVSSPQENKKKDVDDSIAASNEDTKQRLRTPKEGIDFDMNAESLDLTRPNRHQSQTATETTTASEEYRAGLWS</sequence>